<protein>
    <submittedName>
        <fullName evidence="1">Uncharacterized protein</fullName>
    </submittedName>
</protein>
<name>A0AAV1ZCR5_9ARAC</name>
<evidence type="ECO:0000313" key="1">
    <source>
        <dbReference type="EMBL" id="CAL1269517.1"/>
    </source>
</evidence>
<dbReference type="EMBL" id="CAXIEN010000042">
    <property type="protein sequence ID" value="CAL1269517.1"/>
    <property type="molecule type" value="Genomic_DNA"/>
</dbReference>
<dbReference type="AlphaFoldDB" id="A0AAV1ZCR5"/>
<reference evidence="1 2" key="1">
    <citation type="submission" date="2024-04" db="EMBL/GenBank/DDBJ databases">
        <authorList>
            <person name="Rising A."/>
            <person name="Reimegard J."/>
            <person name="Sonavane S."/>
            <person name="Akerstrom W."/>
            <person name="Nylinder S."/>
            <person name="Hedman E."/>
            <person name="Kallberg Y."/>
        </authorList>
    </citation>
    <scope>NUCLEOTIDE SEQUENCE [LARGE SCALE GENOMIC DNA]</scope>
</reference>
<evidence type="ECO:0000313" key="2">
    <source>
        <dbReference type="Proteomes" id="UP001497382"/>
    </source>
</evidence>
<proteinExistence type="predicted"/>
<organism evidence="1 2">
    <name type="scientific">Larinioides sclopetarius</name>
    <dbReference type="NCBI Taxonomy" id="280406"/>
    <lineage>
        <taxon>Eukaryota</taxon>
        <taxon>Metazoa</taxon>
        <taxon>Ecdysozoa</taxon>
        <taxon>Arthropoda</taxon>
        <taxon>Chelicerata</taxon>
        <taxon>Arachnida</taxon>
        <taxon>Araneae</taxon>
        <taxon>Araneomorphae</taxon>
        <taxon>Entelegynae</taxon>
        <taxon>Araneoidea</taxon>
        <taxon>Araneidae</taxon>
        <taxon>Larinioides</taxon>
    </lineage>
</organism>
<dbReference type="Proteomes" id="UP001497382">
    <property type="component" value="Unassembled WGS sequence"/>
</dbReference>
<comment type="caution">
    <text evidence="1">The sequence shown here is derived from an EMBL/GenBank/DDBJ whole genome shotgun (WGS) entry which is preliminary data.</text>
</comment>
<accession>A0AAV1ZCR5</accession>
<keyword evidence="2" id="KW-1185">Reference proteome</keyword>
<gene>
    <name evidence="1" type="ORF">LARSCL_LOCUS4786</name>
</gene>
<sequence length="84" mass="9565">MSHQRKSICIQPYFWTMVALWQDLLSSCLEDSRPDSTEDLLCISSYCALNYMQEVKHSLSIMELKLEGRWSAPASSSSYGHGSE</sequence>